<sequence>MSATILRTHTTASSSSSCSRRRRITCSCVVRTGGKGRERTCSKDYGKHEGSSIVLRSAHAYLTRVETGGNGVNGRLSPSRRGSDSSLRRSPAPPARDGNGQEDAGQLPLGLRRTEEHCQFPGSRKRSPEQNDQVGPSQRLAIRVGATRGIAAGGRCSTRAVLTRSNMRNTLQKGRHPELENSSAPILSTSSRTNPPHRGGQSAAPGCARALTTRSTPRARGPVRHTLDLLASAWALPRRVHPQRDVLVLRRQANGGVV</sequence>
<reference evidence="3" key="1">
    <citation type="journal article" date="2018" name="Nat. Microbiol.">
        <title>Leveraging single-cell genomics to expand the fungal tree of life.</title>
        <authorList>
            <person name="Ahrendt S.R."/>
            <person name="Quandt C.A."/>
            <person name="Ciobanu D."/>
            <person name="Clum A."/>
            <person name="Salamov A."/>
            <person name="Andreopoulos B."/>
            <person name="Cheng J.F."/>
            <person name="Woyke T."/>
            <person name="Pelin A."/>
            <person name="Henrissat B."/>
            <person name="Reynolds N.K."/>
            <person name="Benny G.L."/>
            <person name="Smith M.E."/>
            <person name="James T.Y."/>
            <person name="Grigoriev I.V."/>
        </authorList>
    </citation>
    <scope>NUCLEOTIDE SEQUENCE [LARGE SCALE GENOMIC DNA]</scope>
</reference>
<name>A0A4P9VWU6_9FUNG</name>
<evidence type="ECO:0000313" key="2">
    <source>
        <dbReference type="EMBL" id="RKO83672.1"/>
    </source>
</evidence>
<feature type="compositionally biased region" description="Polar residues" evidence="1">
    <location>
        <begin position="180"/>
        <end position="194"/>
    </location>
</feature>
<dbReference type="AlphaFoldDB" id="A0A4P9VWU6"/>
<evidence type="ECO:0000256" key="1">
    <source>
        <dbReference type="SAM" id="MobiDB-lite"/>
    </source>
</evidence>
<organism evidence="2 3">
    <name type="scientific">Blyttiomyces helicus</name>
    <dbReference type="NCBI Taxonomy" id="388810"/>
    <lineage>
        <taxon>Eukaryota</taxon>
        <taxon>Fungi</taxon>
        <taxon>Fungi incertae sedis</taxon>
        <taxon>Chytridiomycota</taxon>
        <taxon>Chytridiomycota incertae sedis</taxon>
        <taxon>Chytridiomycetes</taxon>
        <taxon>Chytridiomycetes incertae sedis</taxon>
        <taxon>Blyttiomyces</taxon>
    </lineage>
</organism>
<dbReference type="Proteomes" id="UP000269721">
    <property type="component" value="Unassembled WGS sequence"/>
</dbReference>
<feature type="region of interest" description="Disordered" evidence="1">
    <location>
        <begin position="66"/>
        <end position="137"/>
    </location>
</feature>
<feature type="region of interest" description="Disordered" evidence="1">
    <location>
        <begin position="163"/>
        <end position="207"/>
    </location>
</feature>
<dbReference type="EMBL" id="ML000966">
    <property type="protein sequence ID" value="RKO83672.1"/>
    <property type="molecule type" value="Genomic_DNA"/>
</dbReference>
<accession>A0A4P9VWU6</accession>
<feature type="compositionally biased region" description="Polar residues" evidence="1">
    <location>
        <begin position="163"/>
        <end position="172"/>
    </location>
</feature>
<dbReference type="PROSITE" id="PS51257">
    <property type="entry name" value="PROKAR_LIPOPROTEIN"/>
    <property type="match status" value="1"/>
</dbReference>
<keyword evidence="3" id="KW-1185">Reference proteome</keyword>
<protein>
    <submittedName>
        <fullName evidence="2">Uncharacterized protein</fullName>
    </submittedName>
</protein>
<proteinExistence type="predicted"/>
<evidence type="ECO:0000313" key="3">
    <source>
        <dbReference type="Proteomes" id="UP000269721"/>
    </source>
</evidence>
<gene>
    <name evidence="2" type="ORF">BDK51DRAFT_49766</name>
</gene>